<evidence type="ECO:0000259" key="1">
    <source>
        <dbReference type="PROSITE" id="PS51201"/>
    </source>
</evidence>
<sequence>MKQVAILGLSHFGKSVLDELLGLSVDVFIVDRDREVVDLYKDTSAGSVVLDVLNVETLRKVLPDGVDAVVIDMGDSIEASILATSYCSKLAIPTIIVKAETEPHAEILELVGATKIVFPSKEAAKRITPLLLSSVLLSYLPVSGQLAIVEVGIPEHMLGKTVMQTELRRKYNLNLISVRQPMDEYEQFDPSYRFKSGDIGLFSGTDAALEAFTGNVLKEREHKAVADQIRKFFKIQQKNS</sequence>
<dbReference type="PROSITE" id="PS51201">
    <property type="entry name" value="RCK_N"/>
    <property type="match status" value="1"/>
</dbReference>
<dbReference type="EMBL" id="CP067089">
    <property type="protein sequence ID" value="QQO10068.1"/>
    <property type="molecule type" value="Genomic_DNA"/>
</dbReference>
<reference evidence="2" key="1">
    <citation type="submission" date="2021-01" db="EMBL/GenBank/DDBJ databases">
        <title>Description of Breznakiella homolactica.</title>
        <authorList>
            <person name="Song Y."/>
            <person name="Brune A."/>
        </authorList>
    </citation>
    <scope>NUCLEOTIDE SEQUENCE</scope>
    <source>
        <strain evidence="2">RmG30</strain>
    </source>
</reference>
<dbReference type="AlphaFoldDB" id="A0A7T8BCB2"/>
<dbReference type="Proteomes" id="UP000595917">
    <property type="component" value="Chromosome"/>
</dbReference>
<dbReference type="RefSeq" id="WP_215627372.1">
    <property type="nucleotide sequence ID" value="NZ_CP067089.2"/>
</dbReference>
<keyword evidence="3" id="KW-1185">Reference proteome</keyword>
<accession>A0A7T8BCB2</accession>
<evidence type="ECO:0000313" key="3">
    <source>
        <dbReference type="Proteomes" id="UP000595917"/>
    </source>
</evidence>
<dbReference type="PANTHER" id="PTHR43833:SF7">
    <property type="entry name" value="KTR SYSTEM POTASSIUM UPTAKE PROTEIN C"/>
    <property type="match status" value="1"/>
</dbReference>
<dbReference type="Pfam" id="PF02080">
    <property type="entry name" value="TrkA_C"/>
    <property type="match status" value="1"/>
</dbReference>
<dbReference type="InterPro" id="IPR003148">
    <property type="entry name" value="RCK_N"/>
</dbReference>
<dbReference type="GO" id="GO:0006813">
    <property type="term" value="P:potassium ion transport"/>
    <property type="evidence" value="ECO:0007669"/>
    <property type="project" value="InterPro"/>
</dbReference>
<dbReference type="Gene3D" id="3.40.50.720">
    <property type="entry name" value="NAD(P)-binding Rossmann-like Domain"/>
    <property type="match status" value="1"/>
</dbReference>
<proteinExistence type="predicted"/>
<dbReference type="InterPro" id="IPR036721">
    <property type="entry name" value="RCK_C_sf"/>
</dbReference>
<dbReference type="InterPro" id="IPR050721">
    <property type="entry name" value="Trk_Ktr_HKT_K-transport"/>
</dbReference>
<protein>
    <submittedName>
        <fullName evidence="2">TrkA family potassium uptake protein</fullName>
    </submittedName>
</protein>
<dbReference type="SUPFAM" id="SSF116726">
    <property type="entry name" value="TrkA C-terminal domain-like"/>
    <property type="match status" value="1"/>
</dbReference>
<organism evidence="2 3">
    <name type="scientific">Breznakiella homolactica</name>
    <dbReference type="NCBI Taxonomy" id="2798577"/>
    <lineage>
        <taxon>Bacteria</taxon>
        <taxon>Pseudomonadati</taxon>
        <taxon>Spirochaetota</taxon>
        <taxon>Spirochaetia</taxon>
        <taxon>Spirochaetales</taxon>
        <taxon>Breznakiellaceae</taxon>
        <taxon>Breznakiella</taxon>
    </lineage>
</organism>
<dbReference type="Pfam" id="PF02254">
    <property type="entry name" value="TrkA_N"/>
    <property type="match status" value="1"/>
</dbReference>
<dbReference type="InterPro" id="IPR036291">
    <property type="entry name" value="NAD(P)-bd_dom_sf"/>
</dbReference>
<name>A0A7T8BCB2_9SPIR</name>
<dbReference type="SUPFAM" id="SSF51735">
    <property type="entry name" value="NAD(P)-binding Rossmann-fold domains"/>
    <property type="match status" value="1"/>
</dbReference>
<evidence type="ECO:0000313" key="2">
    <source>
        <dbReference type="EMBL" id="QQO10068.1"/>
    </source>
</evidence>
<dbReference type="KEGG" id="bhc:JFL75_03890"/>
<gene>
    <name evidence="2" type="ORF">JFL75_03890</name>
</gene>
<dbReference type="PANTHER" id="PTHR43833">
    <property type="entry name" value="POTASSIUM CHANNEL PROTEIN 2-RELATED-RELATED"/>
    <property type="match status" value="1"/>
</dbReference>
<feature type="domain" description="RCK N-terminal" evidence="1">
    <location>
        <begin position="1"/>
        <end position="118"/>
    </location>
</feature>
<dbReference type="GO" id="GO:0008324">
    <property type="term" value="F:monoatomic cation transmembrane transporter activity"/>
    <property type="evidence" value="ECO:0007669"/>
    <property type="project" value="InterPro"/>
</dbReference>
<dbReference type="InterPro" id="IPR006037">
    <property type="entry name" value="RCK_C"/>
</dbReference>
<dbReference type="Gene3D" id="3.30.70.1450">
    <property type="entry name" value="Regulator of K+ conductance, C-terminal domain"/>
    <property type="match status" value="1"/>
</dbReference>